<dbReference type="Gene3D" id="1.10.510.10">
    <property type="entry name" value="Transferase(Phosphotransferase) domain 1"/>
    <property type="match status" value="1"/>
</dbReference>
<comment type="catalytic activity">
    <reaction evidence="7">
        <text>L-threonyl-[protein] + ATP = O-phospho-L-threonyl-[protein] + ADP + H(+)</text>
        <dbReference type="Rhea" id="RHEA:46608"/>
        <dbReference type="Rhea" id="RHEA-COMP:11060"/>
        <dbReference type="Rhea" id="RHEA-COMP:11605"/>
        <dbReference type="ChEBI" id="CHEBI:15378"/>
        <dbReference type="ChEBI" id="CHEBI:30013"/>
        <dbReference type="ChEBI" id="CHEBI:30616"/>
        <dbReference type="ChEBI" id="CHEBI:61977"/>
        <dbReference type="ChEBI" id="CHEBI:456216"/>
        <dbReference type="EC" id="2.7.11.1"/>
    </reaction>
</comment>
<evidence type="ECO:0000259" key="11">
    <source>
        <dbReference type="PROSITE" id="PS50011"/>
    </source>
</evidence>
<evidence type="ECO:0000256" key="1">
    <source>
        <dbReference type="ARBA" id="ARBA00012513"/>
    </source>
</evidence>
<dbReference type="InterPro" id="IPR008271">
    <property type="entry name" value="Ser/Thr_kinase_AS"/>
</dbReference>
<feature type="compositionally biased region" description="Low complexity" evidence="10">
    <location>
        <begin position="436"/>
        <end position="455"/>
    </location>
</feature>
<comment type="caution">
    <text evidence="12">The sequence shown here is derived from an EMBL/GenBank/DDBJ whole genome shotgun (WGS) entry which is preliminary data.</text>
</comment>
<dbReference type="AlphaFoldDB" id="A0A0M0JYW5"/>
<keyword evidence="4 9" id="KW-0547">Nucleotide-binding</keyword>
<dbReference type="InterPro" id="IPR017441">
    <property type="entry name" value="Protein_kinase_ATP_BS"/>
</dbReference>
<dbReference type="Proteomes" id="UP000037460">
    <property type="component" value="Unassembled WGS sequence"/>
</dbReference>
<keyword evidence="5 12" id="KW-0418">Kinase</keyword>
<feature type="region of interest" description="Disordered" evidence="10">
    <location>
        <begin position="300"/>
        <end position="328"/>
    </location>
</feature>
<evidence type="ECO:0000313" key="13">
    <source>
        <dbReference type="Proteomes" id="UP000037460"/>
    </source>
</evidence>
<feature type="region of interest" description="Disordered" evidence="10">
    <location>
        <begin position="1"/>
        <end position="24"/>
    </location>
</feature>
<dbReference type="PROSITE" id="PS00107">
    <property type="entry name" value="PROTEIN_KINASE_ATP"/>
    <property type="match status" value="1"/>
</dbReference>
<evidence type="ECO:0000256" key="2">
    <source>
        <dbReference type="ARBA" id="ARBA00022527"/>
    </source>
</evidence>
<dbReference type="EC" id="2.7.11.1" evidence="1"/>
<accession>A0A0M0JYW5</accession>
<feature type="region of interest" description="Disordered" evidence="10">
    <location>
        <begin position="436"/>
        <end position="473"/>
    </location>
</feature>
<feature type="binding site" evidence="9">
    <location>
        <position position="56"/>
    </location>
    <ligand>
        <name>ATP</name>
        <dbReference type="ChEBI" id="CHEBI:30616"/>
    </ligand>
</feature>
<sequence>MTLQHAALRNNANNKQRGAYTKSKPIGKGAFGDVFLVTKNSGPEQKNFMPEPLVLKEVSMKGMNARDQKSTMNEVDILKRLDHPNIIAFHESFVDGDTLCVVMEYAPGGDLSHAIAMQKKTGKRFPETTVLRYIAEIASAMAHCHHDLHLLHRDLKPQNIFIGKGGALKLGDFGISKVMAASRAMAQTQCGTPLYMAPEICRGARYDRGADVWACGCVLYELMALAAPWMDRMSGPNAPDGISGLLKLITNNSLNLTPLRAYYSAELCTLLGSLLAKSAAERPSLATVLAMPLVQRALPPQQQLPPTPPMPAPPMPMSQGASPAGSAAKYRPGTVVMVKRTSGAETMAVVDKHEEASNLYTLSLLSPLGKVEGSKQAPESDLREPSSTLELQLVRQQAVQEQQRARARKPAYGGEWAQGGIEEHAAAVVLQQAFASKRASQRQQQEQPAPTAQPHAPDDSAGQQPPTPGTLKYKWAAASPAGSAAKYRPGTVVMVKRTSGAETMAVVDKHETASNLYTLSLLSPTGKVEGLKQAPEPDLRPPNSPIEQVMMRLQQQRKAAAELLQRSFHRKKAPNVAPPALAPILESPAGGPGPRQGPVIYKHAANAVIPQPGRQQQQHPSSLQQQQDRLAKVVKVHGGGIRVAAAPGARVPFRPLF</sequence>
<dbReference type="OrthoDB" id="248923at2759"/>
<evidence type="ECO:0000256" key="4">
    <source>
        <dbReference type="ARBA" id="ARBA00022741"/>
    </source>
</evidence>
<dbReference type="PANTHER" id="PTHR44899:SF3">
    <property type="entry name" value="SERINE_THREONINE-PROTEIN KINASE NEK1"/>
    <property type="match status" value="1"/>
</dbReference>
<evidence type="ECO:0000313" key="12">
    <source>
        <dbReference type="EMBL" id="KOO31764.1"/>
    </source>
</evidence>
<name>A0A0M0JYW5_9EUKA</name>
<dbReference type="InterPro" id="IPR000719">
    <property type="entry name" value="Prot_kinase_dom"/>
</dbReference>
<reference evidence="13" key="1">
    <citation type="journal article" date="2015" name="PLoS Genet.">
        <title>Genome Sequence and Transcriptome Analyses of Chrysochromulina tobin: Metabolic Tools for Enhanced Algal Fitness in the Prominent Order Prymnesiales (Haptophyceae).</title>
        <authorList>
            <person name="Hovde B.T."/>
            <person name="Deodato C.R."/>
            <person name="Hunsperger H.M."/>
            <person name="Ryken S.A."/>
            <person name="Yost W."/>
            <person name="Jha R.K."/>
            <person name="Patterson J."/>
            <person name="Monnat R.J. Jr."/>
            <person name="Barlow S.B."/>
            <person name="Starkenburg S.R."/>
            <person name="Cattolico R.A."/>
        </authorList>
    </citation>
    <scope>NUCLEOTIDE SEQUENCE</scope>
    <source>
        <strain evidence="13">CCMP291</strain>
    </source>
</reference>
<dbReference type="GO" id="GO:0005524">
    <property type="term" value="F:ATP binding"/>
    <property type="evidence" value="ECO:0007669"/>
    <property type="project" value="UniProtKB-UniRule"/>
</dbReference>
<dbReference type="InterPro" id="IPR011009">
    <property type="entry name" value="Kinase-like_dom_sf"/>
</dbReference>
<organism evidence="12 13">
    <name type="scientific">Chrysochromulina tobinii</name>
    <dbReference type="NCBI Taxonomy" id="1460289"/>
    <lineage>
        <taxon>Eukaryota</taxon>
        <taxon>Haptista</taxon>
        <taxon>Haptophyta</taxon>
        <taxon>Prymnesiophyceae</taxon>
        <taxon>Prymnesiales</taxon>
        <taxon>Chrysochromulinaceae</taxon>
        <taxon>Chrysochromulina</taxon>
    </lineage>
</organism>
<feature type="compositionally biased region" description="Pro residues" evidence="10">
    <location>
        <begin position="302"/>
        <end position="316"/>
    </location>
</feature>
<keyword evidence="2" id="KW-0723">Serine/threonine-protein kinase</keyword>
<keyword evidence="13" id="KW-1185">Reference proteome</keyword>
<keyword evidence="6 9" id="KW-0067">ATP-binding</keyword>
<comment type="catalytic activity">
    <reaction evidence="8">
        <text>L-seryl-[protein] + ATP = O-phospho-L-seryl-[protein] + ADP + H(+)</text>
        <dbReference type="Rhea" id="RHEA:17989"/>
        <dbReference type="Rhea" id="RHEA-COMP:9863"/>
        <dbReference type="Rhea" id="RHEA-COMP:11604"/>
        <dbReference type="ChEBI" id="CHEBI:15378"/>
        <dbReference type="ChEBI" id="CHEBI:29999"/>
        <dbReference type="ChEBI" id="CHEBI:30616"/>
        <dbReference type="ChEBI" id="CHEBI:83421"/>
        <dbReference type="ChEBI" id="CHEBI:456216"/>
        <dbReference type="EC" id="2.7.11.1"/>
    </reaction>
</comment>
<proteinExistence type="predicted"/>
<dbReference type="SMART" id="SM00220">
    <property type="entry name" value="S_TKc"/>
    <property type="match status" value="1"/>
</dbReference>
<evidence type="ECO:0000256" key="10">
    <source>
        <dbReference type="SAM" id="MobiDB-lite"/>
    </source>
</evidence>
<dbReference type="Pfam" id="PF00069">
    <property type="entry name" value="Pkinase"/>
    <property type="match status" value="1"/>
</dbReference>
<dbReference type="PANTHER" id="PTHR44899">
    <property type="entry name" value="CAMK FAMILY PROTEIN KINASE"/>
    <property type="match status" value="1"/>
</dbReference>
<evidence type="ECO:0000256" key="3">
    <source>
        <dbReference type="ARBA" id="ARBA00022679"/>
    </source>
</evidence>
<dbReference type="PROSITE" id="PS50011">
    <property type="entry name" value="PROTEIN_KINASE_DOM"/>
    <property type="match status" value="1"/>
</dbReference>
<evidence type="ECO:0000256" key="7">
    <source>
        <dbReference type="ARBA" id="ARBA00047899"/>
    </source>
</evidence>
<gene>
    <name evidence="12" type="ORF">Ctob_011909</name>
</gene>
<evidence type="ECO:0000256" key="9">
    <source>
        <dbReference type="PROSITE-ProRule" id="PRU10141"/>
    </source>
</evidence>
<evidence type="ECO:0000256" key="8">
    <source>
        <dbReference type="ARBA" id="ARBA00048679"/>
    </source>
</evidence>
<feature type="domain" description="Protein kinase" evidence="11">
    <location>
        <begin position="20"/>
        <end position="294"/>
    </location>
</feature>
<dbReference type="GO" id="GO:0004674">
    <property type="term" value="F:protein serine/threonine kinase activity"/>
    <property type="evidence" value="ECO:0007669"/>
    <property type="project" value="UniProtKB-KW"/>
</dbReference>
<evidence type="ECO:0000256" key="5">
    <source>
        <dbReference type="ARBA" id="ARBA00022777"/>
    </source>
</evidence>
<dbReference type="EMBL" id="JWZX01001937">
    <property type="protein sequence ID" value="KOO31764.1"/>
    <property type="molecule type" value="Genomic_DNA"/>
</dbReference>
<keyword evidence="3" id="KW-0808">Transferase</keyword>
<dbReference type="SUPFAM" id="SSF56112">
    <property type="entry name" value="Protein kinase-like (PK-like)"/>
    <property type="match status" value="1"/>
</dbReference>
<dbReference type="Gene3D" id="3.30.200.20">
    <property type="entry name" value="Phosphorylase Kinase, domain 1"/>
    <property type="match status" value="1"/>
</dbReference>
<evidence type="ECO:0000256" key="6">
    <source>
        <dbReference type="ARBA" id="ARBA00022840"/>
    </source>
</evidence>
<dbReference type="InterPro" id="IPR051131">
    <property type="entry name" value="NEK_Ser/Thr_kinase_NIMA"/>
</dbReference>
<protein>
    <recommendedName>
        <fullName evidence="1">non-specific serine/threonine protein kinase</fullName>
        <ecNumber evidence="1">2.7.11.1</ecNumber>
    </recommendedName>
</protein>
<dbReference type="PROSITE" id="PS00108">
    <property type="entry name" value="PROTEIN_KINASE_ST"/>
    <property type="match status" value="1"/>
</dbReference>